<dbReference type="AlphaFoldDB" id="A0A1R3HNS9"/>
<comment type="caution">
    <text evidence="2">The sequence shown here is derived from an EMBL/GenBank/DDBJ whole genome shotgun (WGS) entry which is preliminary data.</text>
</comment>
<feature type="compositionally biased region" description="Basic and acidic residues" evidence="1">
    <location>
        <begin position="54"/>
        <end position="64"/>
    </location>
</feature>
<reference evidence="3" key="1">
    <citation type="submission" date="2013-09" db="EMBL/GenBank/DDBJ databases">
        <title>Corchorus olitorius genome sequencing.</title>
        <authorList>
            <person name="Alam M."/>
            <person name="Haque M.S."/>
            <person name="Islam M.S."/>
            <person name="Emdad E.M."/>
            <person name="Islam M.M."/>
            <person name="Ahmed B."/>
            <person name="Halim A."/>
            <person name="Hossen Q.M.M."/>
            <person name="Hossain M.Z."/>
            <person name="Ahmed R."/>
            <person name="Khan M.M."/>
            <person name="Islam R."/>
            <person name="Rashid M.M."/>
            <person name="Khan S.A."/>
            <person name="Rahman M.S."/>
            <person name="Alam M."/>
            <person name="Yahiya A.S."/>
            <person name="Khan M.S."/>
            <person name="Azam M.S."/>
            <person name="Haque T."/>
            <person name="Lashkar M.Z.H."/>
            <person name="Akhand A.I."/>
            <person name="Morshed G."/>
            <person name="Roy S."/>
            <person name="Uddin K.S."/>
            <person name="Rabeya T."/>
            <person name="Hossain A.S."/>
            <person name="Chowdhury A."/>
            <person name="Snigdha A.R."/>
            <person name="Mortoza M.S."/>
            <person name="Matin S.A."/>
            <person name="Hoque S.M.E."/>
            <person name="Islam M.K."/>
            <person name="Roy D.K."/>
            <person name="Haider R."/>
            <person name="Moosa M.M."/>
            <person name="Elias S.M."/>
            <person name="Hasan A.M."/>
            <person name="Jahan S."/>
            <person name="Shafiuddin M."/>
            <person name="Mahmood N."/>
            <person name="Shommy N.S."/>
        </authorList>
    </citation>
    <scope>NUCLEOTIDE SEQUENCE [LARGE SCALE GENOMIC DNA]</scope>
    <source>
        <strain evidence="3">cv. O-4</strain>
    </source>
</reference>
<dbReference type="PANTHER" id="PTHR33673:SF3">
    <property type="entry name" value="SUPPRESSOR SRP40-LIKE PROTEIN"/>
    <property type="match status" value="1"/>
</dbReference>
<sequence>MDFDHRIKTSNQSRIHIGSDWSGRSKHSDRHSEFPIGSRSGRLSSEGGGSSGHSSEESESIKYSRRHLDLDDEIESSKYPIRHLPFDFEITSSGSSRHSDIYPDVMNNRGGNESNPFEISPVLFKGWGNDNDYEIHPEVIDGSGSSKRSEVIQDESHRNEGDRVILSTEKLRLSSSSSSSSSSDDADIKLSKSRSGITSTSSPNFDESLKDKHHVCGNKFSKSEECYNVPADLTWASQVSSVTHESTSTKSPPVQVMDRHGEYDPCRIPPNVFARNQSTAPADWSIASNDSLFSIQVGNNSFSRDHILNLKSGELLMSGEFIAFSPSIASPVVDTDIKSSVQLDHKSKANIVPHDAVKGKTGKTDLSVEKLIYDQPKHPIVSWNSSTNSNHSDDSVTTGHSFAFPM</sequence>
<evidence type="ECO:0000313" key="2">
    <source>
        <dbReference type="EMBL" id="OMO72019.1"/>
    </source>
</evidence>
<evidence type="ECO:0000313" key="3">
    <source>
        <dbReference type="Proteomes" id="UP000187203"/>
    </source>
</evidence>
<dbReference type="STRING" id="93759.A0A1R3HNS9"/>
<organism evidence="2 3">
    <name type="scientific">Corchorus olitorius</name>
    <dbReference type="NCBI Taxonomy" id="93759"/>
    <lineage>
        <taxon>Eukaryota</taxon>
        <taxon>Viridiplantae</taxon>
        <taxon>Streptophyta</taxon>
        <taxon>Embryophyta</taxon>
        <taxon>Tracheophyta</taxon>
        <taxon>Spermatophyta</taxon>
        <taxon>Magnoliopsida</taxon>
        <taxon>eudicotyledons</taxon>
        <taxon>Gunneridae</taxon>
        <taxon>Pentapetalae</taxon>
        <taxon>rosids</taxon>
        <taxon>malvids</taxon>
        <taxon>Malvales</taxon>
        <taxon>Malvaceae</taxon>
        <taxon>Grewioideae</taxon>
        <taxon>Apeibeae</taxon>
        <taxon>Corchorus</taxon>
    </lineage>
</organism>
<accession>A0A1R3HNS9</accession>
<evidence type="ECO:0000256" key="1">
    <source>
        <dbReference type="SAM" id="MobiDB-lite"/>
    </source>
</evidence>
<feature type="compositionally biased region" description="Low complexity" evidence="1">
    <location>
        <begin position="193"/>
        <end position="202"/>
    </location>
</feature>
<feature type="region of interest" description="Disordered" evidence="1">
    <location>
        <begin position="1"/>
        <end position="64"/>
    </location>
</feature>
<dbReference type="Proteomes" id="UP000187203">
    <property type="component" value="Unassembled WGS sequence"/>
</dbReference>
<feature type="compositionally biased region" description="Low complexity" evidence="1">
    <location>
        <begin position="174"/>
        <end position="183"/>
    </location>
</feature>
<protein>
    <submittedName>
        <fullName evidence="2">Uncharacterized protein</fullName>
    </submittedName>
</protein>
<feature type="region of interest" description="Disordered" evidence="1">
    <location>
        <begin position="382"/>
        <end position="406"/>
    </location>
</feature>
<feature type="compositionally biased region" description="Basic and acidic residues" evidence="1">
    <location>
        <begin position="147"/>
        <end position="163"/>
    </location>
</feature>
<dbReference type="EMBL" id="AWUE01019707">
    <property type="protein sequence ID" value="OMO72019.1"/>
    <property type="molecule type" value="Genomic_DNA"/>
</dbReference>
<dbReference type="OrthoDB" id="1302201at2759"/>
<gene>
    <name evidence="2" type="ORF">COLO4_27878</name>
</gene>
<keyword evidence="3" id="KW-1185">Reference proteome</keyword>
<feature type="region of interest" description="Disordered" evidence="1">
    <location>
        <begin position="135"/>
        <end position="210"/>
    </location>
</feature>
<feature type="compositionally biased region" description="Low complexity" evidence="1">
    <location>
        <begin position="382"/>
        <end position="398"/>
    </location>
</feature>
<name>A0A1R3HNS9_9ROSI</name>
<dbReference type="PANTHER" id="PTHR33673">
    <property type="entry name" value="SUPPRESSOR SRP40-LIKE PROTEIN"/>
    <property type="match status" value="1"/>
</dbReference>
<proteinExistence type="predicted"/>